<dbReference type="RefSeq" id="WP_344646885.1">
    <property type="nucleotide sequence ID" value="NZ_BAAAGX010000002.1"/>
</dbReference>
<evidence type="ECO:0000313" key="1">
    <source>
        <dbReference type="EMBL" id="GAA0221257.1"/>
    </source>
</evidence>
<proteinExistence type="predicted"/>
<dbReference type="PANTHER" id="PTHR11102:SF160">
    <property type="entry name" value="ERAD-ASSOCIATED E3 UBIQUITIN-PROTEIN LIGASE COMPONENT HRD3"/>
    <property type="match status" value="1"/>
</dbReference>
<keyword evidence="2" id="KW-1185">Reference proteome</keyword>
<dbReference type="InterPro" id="IPR011990">
    <property type="entry name" value="TPR-like_helical_dom_sf"/>
</dbReference>
<sequence length="379" mass="40396">MTWDAYDLGVLAATRGDLAAARGHLRRAGDDPRALLLLGQLAADGPEARDSYRRAAELGSADAAYNLGALHAGDRLGEPDLATALDWYRRAARLGDAAAHRMAGVMYATGQGTPVEPRRAEEHLRRAAAAGETAAYRDLGTLLARDPVESAHWFLHAAARAELAALVPALRAETSTRARCVLGVALAFFLDDVPGGTALLAGAADDGDPVARRSLGSLVQSTDPARAAHLYRLAAEAGDGIAAFNVGLLAEEPAEAIRWLRSAAEQGITPAYAHLANRLSALDEDEEALRWYVRGATAGEKGCRFAAACWYRDGFGGPVDLVQALRWYLALLDVGSGDGIHEAHLIVPRMSAEEIHEAGRLSGRRLEADEFVRRRSTTL</sequence>
<dbReference type="PANTHER" id="PTHR11102">
    <property type="entry name" value="SEL-1-LIKE PROTEIN"/>
    <property type="match status" value="1"/>
</dbReference>
<evidence type="ECO:0000313" key="2">
    <source>
        <dbReference type="Proteomes" id="UP001500967"/>
    </source>
</evidence>
<dbReference type="Gene3D" id="1.25.40.10">
    <property type="entry name" value="Tetratricopeptide repeat domain"/>
    <property type="match status" value="2"/>
</dbReference>
<organism evidence="1 2">
    <name type="scientific">Cryptosporangium japonicum</name>
    <dbReference type="NCBI Taxonomy" id="80872"/>
    <lineage>
        <taxon>Bacteria</taxon>
        <taxon>Bacillati</taxon>
        <taxon>Actinomycetota</taxon>
        <taxon>Actinomycetes</taxon>
        <taxon>Cryptosporangiales</taxon>
        <taxon>Cryptosporangiaceae</taxon>
        <taxon>Cryptosporangium</taxon>
    </lineage>
</organism>
<dbReference type="EMBL" id="BAAAGX010000002">
    <property type="protein sequence ID" value="GAA0221257.1"/>
    <property type="molecule type" value="Genomic_DNA"/>
</dbReference>
<dbReference type="Proteomes" id="UP001500967">
    <property type="component" value="Unassembled WGS sequence"/>
</dbReference>
<name>A0ABN0TGS1_9ACTN</name>
<evidence type="ECO:0008006" key="3">
    <source>
        <dbReference type="Google" id="ProtNLM"/>
    </source>
</evidence>
<dbReference type="Pfam" id="PF08238">
    <property type="entry name" value="Sel1"/>
    <property type="match status" value="8"/>
</dbReference>
<dbReference type="InterPro" id="IPR050767">
    <property type="entry name" value="Sel1_AlgK"/>
</dbReference>
<dbReference type="SUPFAM" id="SSF81901">
    <property type="entry name" value="HCP-like"/>
    <property type="match status" value="2"/>
</dbReference>
<protein>
    <recommendedName>
        <fullName evidence="3">Sel1 repeat family protein</fullName>
    </recommendedName>
</protein>
<dbReference type="InterPro" id="IPR006597">
    <property type="entry name" value="Sel1-like"/>
</dbReference>
<comment type="caution">
    <text evidence="1">The sequence shown here is derived from an EMBL/GenBank/DDBJ whole genome shotgun (WGS) entry which is preliminary data.</text>
</comment>
<gene>
    <name evidence="1" type="ORF">GCM10009539_03080</name>
</gene>
<reference evidence="1 2" key="1">
    <citation type="journal article" date="2019" name="Int. J. Syst. Evol. Microbiol.">
        <title>The Global Catalogue of Microorganisms (GCM) 10K type strain sequencing project: providing services to taxonomists for standard genome sequencing and annotation.</title>
        <authorList>
            <consortium name="The Broad Institute Genomics Platform"/>
            <consortium name="The Broad Institute Genome Sequencing Center for Infectious Disease"/>
            <person name="Wu L."/>
            <person name="Ma J."/>
        </authorList>
    </citation>
    <scope>NUCLEOTIDE SEQUENCE [LARGE SCALE GENOMIC DNA]</scope>
    <source>
        <strain evidence="1 2">JCM 10425</strain>
    </source>
</reference>
<dbReference type="SMART" id="SM00671">
    <property type="entry name" value="SEL1"/>
    <property type="match status" value="6"/>
</dbReference>
<accession>A0ABN0TGS1</accession>